<gene>
    <name evidence="5" type="ORF">GCM10010992_03220</name>
</gene>
<comment type="caution">
    <text evidence="5">The sequence shown here is derived from an EMBL/GenBank/DDBJ whole genome shotgun (WGS) entry which is preliminary data.</text>
</comment>
<dbReference type="InterPro" id="IPR001173">
    <property type="entry name" value="Glyco_trans_2-like"/>
</dbReference>
<dbReference type="Proteomes" id="UP000620064">
    <property type="component" value="Unassembled WGS sequence"/>
</dbReference>
<keyword evidence="2" id="KW-0328">Glycosyltransferase</keyword>
<dbReference type="InterPro" id="IPR029044">
    <property type="entry name" value="Nucleotide-diphossugar_trans"/>
</dbReference>
<evidence type="ECO:0000259" key="4">
    <source>
        <dbReference type="Pfam" id="PF00535"/>
    </source>
</evidence>
<evidence type="ECO:0000313" key="6">
    <source>
        <dbReference type="Proteomes" id="UP000620064"/>
    </source>
</evidence>
<dbReference type="Gene3D" id="3.90.550.10">
    <property type="entry name" value="Spore Coat Polysaccharide Biosynthesis Protein SpsA, Chain A"/>
    <property type="match status" value="1"/>
</dbReference>
<dbReference type="RefSeq" id="WP_188616329.1">
    <property type="nucleotide sequence ID" value="NZ_BMLV01000001.1"/>
</dbReference>
<dbReference type="Pfam" id="PF00535">
    <property type="entry name" value="Glycos_transf_2"/>
    <property type="match status" value="1"/>
</dbReference>
<protein>
    <recommendedName>
        <fullName evidence="4">Glycosyltransferase 2-like domain-containing protein</fullName>
    </recommendedName>
</protein>
<dbReference type="PANTHER" id="PTHR43179:SF12">
    <property type="entry name" value="GALACTOFURANOSYLTRANSFERASE GLFT2"/>
    <property type="match status" value="1"/>
</dbReference>
<evidence type="ECO:0000256" key="1">
    <source>
        <dbReference type="ARBA" id="ARBA00006739"/>
    </source>
</evidence>
<proteinExistence type="inferred from homology"/>
<name>A0ABQ2NG83_9FLAO</name>
<comment type="similarity">
    <text evidence="1">Belongs to the glycosyltransferase 2 family.</text>
</comment>
<reference evidence="6" key="1">
    <citation type="journal article" date="2019" name="Int. J. Syst. Evol. Microbiol.">
        <title>The Global Catalogue of Microorganisms (GCM) 10K type strain sequencing project: providing services to taxonomists for standard genome sequencing and annotation.</title>
        <authorList>
            <consortium name="The Broad Institute Genomics Platform"/>
            <consortium name="The Broad Institute Genome Sequencing Center for Infectious Disease"/>
            <person name="Wu L."/>
            <person name="Ma J."/>
        </authorList>
    </citation>
    <scope>NUCLEOTIDE SEQUENCE [LARGE SCALE GENOMIC DNA]</scope>
    <source>
        <strain evidence="6">CGMCC 1.7656</strain>
    </source>
</reference>
<dbReference type="SUPFAM" id="SSF53448">
    <property type="entry name" value="Nucleotide-diphospho-sugar transferases"/>
    <property type="match status" value="1"/>
</dbReference>
<keyword evidence="6" id="KW-1185">Reference proteome</keyword>
<feature type="domain" description="Glycosyltransferase 2-like" evidence="4">
    <location>
        <begin position="6"/>
        <end position="129"/>
    </location>
</feature>
<sequence length="275" mass="31622">MKTIAVLLTVHNRKDKTMHCLSKLYEQILPEGYGFEVYLTDDGSIDGTAEAIREQYPDVKIIQGDGSLYWNRGMHKAWKAALSNRNYDYYLWLNDDTTLRENALSVLLYSSELKNNQSIVVGTTVSTHNNQIITYGGRTKNAGLLTPSKELLFCEYFNGNIVLIPHEVYKVVGTNDYVFRHALGDFDYGLRAGQLGVSSYIAPDILGKCDLHESLSTWCNPKQTFLKRWKAFRTPTGHNPEEFFIFEKRHKGLLVALFHYFTNHLRVIFPLIWNK</sequence>
<organism evidence="5 6">
    <name type="scientific">Cloacibacterium rupense</name>
    <dbReference type="NCBI Taxonomy" id="517423"/>
    <lineage>
        <taxon>Bacteria</taxon>
        <taxon>Pseudomonadati</taxon>
        <taxon>Bacteroidota</taxon>
        <taxon>Flavobacteriia</taxon>
        <taxon>Flavobacteriales</taxon>
        <taxon>Weeksellaceae</taxon>
    </lineage>
</organism>
<evidence type="ECO:0000256" key="3">
    <source>
        <dbReference type="ARBA" id="ARBA00022679"/>
    </source>
</evidence>
<accession>A0ABQ2NG83</accession>
<dbReference type="EMBL" id="BMLV01000001">
    <property type="protein sequence ID" value="GGP01718.1"/>
    <property type="molecule type" value="Genomic_DNA"/>
</dbReference>
<evidence type="ECO:0000313" key="5">
    <source>
        <dbReference type="EMBL" id="GGP01718.1"/>
    </source>
</evidence>
<dbReference type="PANTHER" id="PTHR43179">
    <property type="entry name" value="RHAMNOSYLTRANSFERASE WBBL"/>
    <property type="match status" value="1"/>
</dbReference>
<keyword evidence="3" id="KW-0808">Transferase</keyword>
<evidence type="ECO:0000256" key="2">
    <source>
        <dbReference type="ARBA" id="ARBA00022676"/>
    </source>
</evidence>